<proteinExistence type="inferred from homology"/>
<keyword evidence="3 12" id="KW-0240">DNA-directed RNA polymerase</keyword>
<comment type="similarity">
    <text evidence="2 12">Belongs to the RNA polymerase beta' chain family.</text>
</comment>
<dbReference type="InterPro" id="IPR007066">
    <property type="entry name" value="RNA_pol_Rpb1_3"/>
</dbReference>
<evidence type="ECO:0000256" key="5">
    <source>
        <dbReference type="ARBA" id="ARBA00022695"/>
    </source>
</evidence>
<evidence type="ECO:0000256" key="12">
    <source>
        <dbReference type="RuleBase" id="RU004279"/>
    </source>
</evidence>
<keyword evidence="15" id="KW-1185">Reference proteome</keyword>
<dbReference type="FunFam" id="1.10.150.390:FF:000004">
    <property type="entry name" value="DNA-directed RNA polymerase subunit"/>
    <property type="match status" value="1"/>
</dbReference>
<dbReference type="Proteomes" id="UP000271162">
    <property type="component" value="Unassembled WGS sequence"/>
</dbReference>
<dbReference type="InterPro" id="IPR006592">
    <property type="entry name" value="RNA_pol_N"/>
</dbReference>
<protein>
    <recommendedName>
        <fullName evidence="12">DNA-directed RNA polymerase subunit</fullName>
        <ecNumber evidence="12">2.7.7.6</ecNumber>
    </recommendedName>
</protein>
<dbReference type="FunFam" id="3.30.1490.180:FF:000002">
    <property type="entry name" value="DNA-directed RNA polymerase subunit"/>
    <property type="match status" value="1"/>
</dbReference>
<dbReference type="Gene3D" id="4.10.860.120">
    <property type="entry name" value="RNA polymerase II, clamp domain"/>
    <property type="match status" value="1"/>
</dbReference>
<dbReference type="InterPro" id="IPR007080">
    <property type="entry name" value="RNA_pol_Rpb1_1"/>
</dbReference>
<dbReference type="GO" id="GO:0000428">
    <property type="term" value="C:DNA-directed RNA polymerase complex"/>
    <property type="evidence" value="ECO:0007669"/>
    <property type="project" value="UniProtKB-KW"/>
</dbReference>
<comment type="subcellular location">
    <subcellularLocation>
        <location evidence="1">Nucleus</location>
    </subcellularLocation>
</comment>
<keyword evidence="4 12" id="KW-0808">Transferase</keyword>
<dbReference type="GO" id="GO:0046872">
    <property type="term" value="F:metal ion binding"/>
    <property type="evidence" value="ECO:0007669"/>
    <property type="project" value="UniProtKB-KW"/>
</dbReference>
<evidence type="ECO:0000256" key="7">
    <source>
        <dbReference type="ARBA" id="ARBA00022833"/>
    </source>
</evidence>
<evidence type="ECO:0000313" key="16">
    <source>
        <dbReference type="WBParaSite" id="NBR_0000771701-mRNA-1"/>
    </source>
</evidence>
<dbReference type="Pfam" id="PF05000">
    <property type="entry name" value="RNA_pol_Rpb1_4"/>
    <property type="match status" value="1"/>
</dbReference>
<comment type="function">
    <text evidence="12">DNA-dependent RNA polymerase catalyzes the transcription of DNA into RNA using the four ribonucleoside triphosphates as substrates.</text>
</comment>
<evidence type="ECO:0000256" key="10">
    <source>
        <dbReference type="ARBA" id="ARBA00023242"/>
    </source>
</evidence>
<dbReference type="PANTHER" id="PTHR48446:SF1">
    <property type="entry name" value="DNA-DIRECTED RNA POLYMERASE SUBUNIT BETA' N-TERMINAL SECTION"/>
    <property type="match status" value="1"/>
</dbReference>
<evidence type="ECO:0000313" key="15">
    <source>
        <dbReference type="Proteomes" id="UP000271162"/>
    </source>
</evidence>
<dbReference type="Gene3D" id="6.10.250.2940">
    <property type="match status" value="1"/>
</dbReference>
<dbReference type="GO" id="GO:0003677">
    <property type="term" value="F:DNA binding"/>
    <property type="evidence" value="ECO:0007669"/>
    <property type="project" value="InterPro"/>
</dbReference>
<evidence type="ECO:0000256" key="2">
    <source>
        <dbReference type="ARBA" id="ARBA00006460"/>
    </source>
</evidence>
<dbReference type="InterPro" id="IPR007083">
    <property type="entry name" value="RNA_pol_Rpb1_4"/>
</dbReference>
<dbReference type="SUPFAM" id="SSF64484">
    <property type="entry name" value="beta and beta-prime subunits of DNA dependent RNA-polymerase"/>
    <property type="match status" value="1"/>
</dbReference>
<evidence type="ECO:0000256" key="4">
    <source>
        <dbReference type="ARBA" id="ARBA00022679"/>
    </source>
</evidence>
<dbReference type="Gene3D" id="2.40.40.20">
    <property type="match status" value="2"/>
</dbReference>
<dbReference type="InterPro" id="IPR042102">
    <property type="entry name" value="RNA_pol_Rpb1_3_sf"/>
</dbReference>
<sequence length="1310" mass="146019">MTSASALVYFRKSIVRCVTAFIELQDDGRSAVLRAGFDHENQFRIVICSRVGVKLCAGSSKFIRRSAHMQVLHDRLYECESGPFVPARCGPLDQRLGPTAKTELCFTCHQNQVDCVGHFGYVDLALPVFHIGYFKLTIKTLQCICKRCSALLLSGADRAHFQAQISNRNLNYVHRKALHERLVSKCRKTRICPRCGSTNGHDHERFDCDTVAKGSAEPPEYTLRPKFTLLNPIQVRKLFRNVPYEDIPILMVCSGEMKHPNDLLLTRIPVPPTSKNKKEGAPVKVIMELWEHLQVRNFCPRRKQCKRIAVALFFNGEIAGLQPEFRPKKPVRGLAQRLKGKHGRFRGNLSGKRVDFSARTVISPDPNLRIDEVGVPAEIACSLTFPEIVNALNLENMKKLVIAGPDNHPGANFVVDRKTGKKFSLKFCNRQLCAEKLKIGDIVERQIGNGDLVLFNRQPFNECVCTPYNADFDGDEMNLHVPQTLEAKAEADILMGVRSNLCTPRSGELVIGAIQDFITAMYVMTHKDTFFTLSEMCQLSASVIEYSSSRQTRIHLPPPSILKPTALWSGKQLVQLMISGDWKDSIKVNMSVPNRYYTTDRELCVKDSFVVIRNGQLLCGTLDKVMLGTGSKTNIFHTLLCDFGENAAVNAVFLTNRGFSLGIGDVQPKLELREKVAELFGKGYKKCQDHIGQHRRGKLKAQPGCSAEETLEALILHELSSVRDHAGKASNSALIMAVSGSKGSYLNISQMIACVGQQAISGRRPPDGFFKRSLPHFERFQKTPEAKGFVENSFFSGLSPTEFFFHSMAGREGLVDTAVKTAETGYMQRRLVKSLEDLCCHYDGTIRTSAGEIVEFFFGEDNIDPSRSEADDGFLVNLDHEMDHVRNTIPFSDDHQLQPKEVEALIRSILDEEIVSFHSELRKRVESFVNNAVAKTLMFERAVIEPGAPVGAITATSIGRRLCFFSFWDWSAVLESGILGEPSTQMTLKTFHFAGVASMNVTQGVPRLKEIINAVRAICDYIEEVITKDRVFLLIKLSARRIRQLNLEITMFTVVQSIIAGKGSVRIKQQQIRILGKSMMMIWPSSNPRYNAPVVLQIMKQTLRKVIVKGLPNVRRCVVRNDDGAGFSIVVEGDDLRGVLSQVGIDGRHTRCNNAVVVAGILIGKTSRNLHLKLFSVVQVLGIEAARSCIVSEILSTMQAHGIVMDGRHVMLLADLMTHRGEVIGITRNGLAKLKDSVLLLASFEKTVDHLYEAAFSSQKDHIRGVSESIIIGSPIPVGTGMFKLLQKVPRGKLSPRKPIFLKSEFGLKI</sequence>
<dbReference type="Pfam" id="PF00623">
    <property type="entry name" value="RNA_pol_Rpb1_2"/>
    <property type="match status" value="2"/>
</dbReference>
<evidence type="ECO:0000256" key="11">
    <source>
        <dbReference type="ARBA" id="ARBA00048552"/>
    </source>
</evidence>
<dbReference type="InterPro" id="IPR044893">
    <property type="entry name" value="RNA_pol_Rpb1_clamp_domain"/>
</dbReference>
<dbReference type="WBParaSite" id="NBR_0000771701-mRNA-1">
    <property type="protein sequence ID" value="NBR_0000771701-mRNA-1"/>
    <property type="gene ID" value="NBR_0000771701"/>
</dbReference>
<evidence type="ECO:0000256" key="1">
    <source>
        <dbReference type="ARBA" id="ARBA00004123"/>
    </source>
</evidence>
<reference evidence="14 15" key="2">
    <citation type="submission" date="2018-11" db="EMBL/GenBank/DDBJ databases">
        <authorList>
            <consortium name="Pathogen Informatics"/>
        </authorList>
    </citation>
    <scope>NUCLEOTIDE SEQUENCE [LARGE SCALE GENOMIC DNA]</scope>
</reference>
<dbReference type="STRING" id="27835.A0A158QY08"/>
<dbReference type="Gene3D" id="1.10.274.100">
    <property type="entry name" value="RNA polymerase Rpb1, domain 3"/>
    <property type="match status" value="1"/>
</dbReference>
<dbReference type="GO" id="GO:0006351">
    <property type="term" value="P:DNA-templated transcription"/>
    <property type="evidence" value="ECO:0007669"/>
    <property type="project" value="InterPro"/>
</dbReference>
<evidence type="ECO:0000256" key="9">
    <source>
        <dbReference type="ARBA" id="ARBA00023163"/>
    </source>
</evidence>
<dbReference type="PANTHER" id="PTHR48446">
    <property type="entry name" value="DNA-DIRECTED RNA POLYMERASE SUBUNIT BETA' N-TERMINAL SECTION"/>
    <property type="match status" value="1"/>
</dbReference>
<dbReference type="Pfam" id="PF04983">
    <property type="entry name" value="RNA_pol_Rpb1_3"/>
    <property type="match status" value="1"/>
</dbReference>
<reference evidence="16" key="1">
    <citation type="submission" date="2016-04" db="UniProtKB">
        <authorList>
            <consortium name="WormBaseParasite"/>
        </authorList>
    </citation>
    <scope>IDENTIFICATION</scope>
</reference>
<keyword evidence="10" id="KW-0539">Nucleus</keyword>
<feature type="domain" description="RNA polymerase N-terminal" evidence="13">
    <location>
        <begin position="261"/>
        <end position="525"/>
    </location>
</feature>
<keyword evidence="8" id="KW-0460">Magnesium</keyword>
<dbReference type="InterPro" id="IPR015700">
    <property type="entry name" value="RPC1"/>
</dbReference>
<keyword evidence="5 12" id="KW-0548">Nucleotidyltransferase</keyword>
<dbReference type="EC" id="2.7.7.6" evidence="12"/>
<evidence type="ECO:0000256" key="3">
    <source>
        <dbReference type="ARBA" id="ARBA00022478"/>
    </source>
</evidence>
<dbReference type="Pfam" id="PF04997">
    <property type="entry name" value="RNA_pol_Rpb1_1"/>
    <property type="match status" value="1"/>
</dbReference>
<evidence type="ECO:0000313" key="14">
    <source>
        <dbReference type="EMBL" id="VDL71307.1"/>
    </source>
</evidence>
<dbReference type="SMART" id="SM00663">
    <property type="entry name" value="RPOLA_N"/>
    <property type="match status" value="1"/>
</dbReference>
<dbReference type="Gene3D" id="1.10.132.30">
    <property type="match status" value="1"/>
</dbReference>
<dbReference type="InterPro" id="IPR035697">
    <property type="entry name" value="RNAP_III_RPC1_N"/>
</dbReference>
<dbReference type="InterPro" id="IPR000722">
    <property type="entry name" value="RNA_pol_asu"/>
</dbReference>
<dbReference type="Gene3D" id="1.10.150.390">
    <property type="match status" value="1"/>
</dbReference>
<dbReference type="EMBL" id="UYSL01019918">
    <property type="protein sequence ID" value="VDL71307.1"/>
    <property type="molecule type" value="Genomic_DNA"/>
</dbReference>
<keyword evidence="9 12" id="KW-0804">Transcription</keyword>
<dbReference type="Gene3D" id="6.20.50.80">
    <property type="match status" value="1"/>
</dbReference>
<keyword evidence="7" id="KW-0862">Zinc</keyword>
<dbReference type="Pfam" id="PF04998">
    <property type="entry name" value="RNA_pol_Rpb1_5"/>
    <property type="match status" value="2"/>
</dbReference>
<dbReference type="GO" id="GO:0031981">
    <property type="term" value="C:nuclear lumen"/>
    <property type="evidence" value="ECO:0007669"/>
    <property type="project" value="UniProtKB-ARBA"/>
</dbReference>
<dbReference type="OMA" id="NMNSIHN"/>
<evidence type="ECO:0000256" key="8">
    <source>
        <dbReference type="ARBA" id="ARBA00022842"/>
    </source>
</evidence>
<gene>
    <name evidence="14" type="ORF">NBR_LOCUS7718</name>
</gene>
<evidence type="ECO:0000259" key="13">
    <source>
        <dbReference type="SMART" id="SM00663"/>
    </source>
</evidence>
<dbReference type="InterPro" id="IPR007081">
    <property type="entry name" value="RNA_pol_Rpb1_5"/>
</dbReference>
<dbReference type="CDD" id="cd02583">
    <property type="entry name" value="RNAP_III_RPC1_N"/>
    <property type="match status" value="1"/>
</dbReference>
<name>A0A158QY08_NIPBR</name>
<dbReference type="GO" id="GO:0003899">
    <property type="term" value="F:DNA-directed RNA polymerase activity"/>
    <property type="evidence" value="ECO:0007669"/>
    <property type="project" value="UniProtKB-EC"/>
</dbReference>
<evidence type="ECO:0000256" key="6">
    <source>
        <dbReference type="ARBA" id="ARBA00022723"/>
    </source>
</evidence>
<comment type="catalytic activity">
    <reaction evidence="11 12">
        <text>RNA(n) + a ribonucleoside 5'-triphosphate = RNA(n+1) + diphosphate</text>
        <dbReference type="Rhea" id="RHEA:21248"/>
        <dbReference type="Rhea" id="RHEA-COMP:14527"/>
        <dbReference type="Rhea" id="RHEA-COMP:17342"/>
        <dbReference type="ChEBI" id="CHEBI:33019"/>
        <dbReference type="ChEBI" id="CHEBI:61557"/>
        <dbReference type="ChEBI" id="CHEBI:140395"/>
        <dbReference type="EC" id="2.7.7.6"/>
    </reaction>
</comment>
<accession>A0A158QY08</accession>
<keyword evidence="6" id="KW-0479">Metal-binding</keyword>
<dbReference type="InterPro" id="IPR038120">
    <property type="entry name" value="Rpb1_funnel_sf"/>
</dbReference>
<organism evidence="16">
    <name type="scientific">Nippostrongylus brasiliensis</name>
    <name type="common">Rat hookworm</name>
    <dbReference type="NCBI Taxonomy" id="27835"/>
    <lineage>
        <taxon>Eukaryota</taxon>
        <taxon>Metazoa</taxon>
        <taxon>Ecdysozoa</taxon>
        <taxon>Nematoda</taxon>
        <taxon>Chromadorea</taxon>
        <taxon>Rhabditida</taxon>
        <taxon>Rhabditina</taxon>
        <taxon>Rhabditomorpha</taxon>
        <taxon>Strongyloidea</taxon>
        <taxon>Heligmosomidae</taxon>
        <taxon>Nippostrongylus</taxon>
    </lineage>
</organism>